<dbReference type="SUPFAM" id="SSF54909">
    <property type="entry name" value="Dimeric alpha+beta barrel"/>
    <property type="match status" value="2"/>
</dbReference>
<dbReference type="RefSeq" id="WP_345457415.1">
    <property type="nucleotide sequence ID" value="NZ_BAABHF010000009.1"/>
</dbReference>
<dbReference type="GO" id="GO:0004497">
    <property type="term" value="F:monooxygenase activity"/>
    <property type="evidence" value="ECO:0007669"/>
    <property type="project" value="UniProtKB-KW"/>
</dbReference>
<accession>A0ABP8PDI2</accession>
<name>A0ABP8PDI2_9ACTN</name>
<keyword evidence="1" id="KW-0503">Monooxygenase</keyword>
<evidence type="ECO:0000313" key="1">
    <source>
        <dbReference type="EMBL" id="GAA4484417.1"/>
    </source>
</evidence>
<evidence type="ECO:0000313" key="2">
    <source>
        <dbReference type="Proteomes" id="UP001500503"/>
    </source>
</evidence>
<dbReference type="EMBL" id="BAABHF010000009">
    <property type="protein sequence ID" value="GAA4484417.1"/>
    <property type="molecule type" value="Genomic_DNA"/>
</dbReference>
<sequence length="226" mass="24623">MTLPHVTDPDARLVLVGEWGTTGAEHQRAAADAALGAWEAVPAPEGLLSYGCLLGEDDRTLLHYVQWSGEDAARAFVSTDRPRWVAAVDDAVGGVEHRRVVPYRRYRSVVPDVPPHAAGCVVTVTFETESLDRATAWIDALVAADAAAPPGMLSAHFHVAVDGSRILNYAEWVDAAAHQDSVDRRPERARSSASAGQAVKVVDETPGVRFLGFARYRPYRTRRWSE</sequence>
<dbReference type="Proteomes" id="UP001500503">
    <property type="component" value="Unassembled WGS sequence"/>
</dbReference>
<dbReference type="InterPro" id="IPR011008">
    <property type="entry name" value="Dimeric_a/b-barrel"/>
</dbReference>
<keyword evidence="2" id="KW-1185">Reference proteome</keyword>
<keyword evidence="1" id="KW-0560">Oxidoreductase</keyword>
<protein>
    <submittedName>
        <fullName evidence="1">Antibiotic biosynthesis monooxygenase</fullName>
    </submittedName>
</protein>
<dbReference type="Gene3D" id="3.30.70.100">
    <property type="match status" value="2"/>
</dbReference>
<proteinExistence type="predicted"/>
<reference evidence="2" key="1">
    <citation type="journal article" date="2019" name="Int. J. Syst. Evol. Microbiol.">
        <title>The Global Catalogue of Microorganisms (GCM) 10K type strain sequencing project: providing services to taxonomists for standard genome sequencing and annotation.</title>
        <authorList>
            <consortium name="The Broad Institute Genomics Platform"/>
            <consortium name="The Broad Institute Genome Sequencing Center for Infectious Disease"/>
            <person name="Wu L."/>
            <person name="Ma J."/>
        </authorList>
    </citation>
    <scope>NUCLEOTIDE SEQUENCE [LARGE SCALE GENOMIC DNA]</scope>
    <source>
        <strain evidence="2">JCM 17933</strain>
    </source>
</reference>
<gene>
    <name evidence="1" type="ORF">GCM10023191_007540</name>
</gene>
<comment type="caution">
    <text evidence="1">The sequence shown here is derived from an EMBL/GenBank/DDBJ whole genome shotgun (WGS) entry which is preliminary data.</text>
</comment>
<organism evidence="1 2">
    <name type="scientific">Actinoallomurus oryzae</name>
    <dbReference type="NCBI Taxonomy" id="502180"/>
    <lineage>
        <taxon>Bacteria</taxon>
        <taxon>Bacillati</taxon>
        <taxon>Actinomycetota</taxon>
        <taxon>Actinomycetes</taxon>
        <taxon>Streptosporangiales</taxon>
        <taxon>Thermomonosporaceae</taxon>
        <taxon>Actinoallomurus</taxon>
    </lineage>
</organism>